<dbReference type="Proteomes" id="UP000593892">
    <property type="component" value="Chromosome"/>
</dbReference>
<name>A0A7S7SKS0_PALFE</name>
<protein>
    <submittedName>
        <fullName evidence="2">Uncharacterized protein</fullName>
    </submittedName>
</protein>
<evidence type="ECO:0000313" key="2">
    <source>
        <dbReference type="EMBL" id="QOY88644.1"/>
    </source>
</evidence>
<dbReference type="AlphaFoldDB" id="A0A7S7SKS0"/>
<dbReference type="KEGG" id="pfer:IRI77_01395"/>
<evidence type="ECO:0000313" key="3">
    <source>
        <dbReference type="Proteomes" id="UP000593892"/>
    </source>
</evidence>
<reference evidence="2 3" key="1">
    <citation type="submission" date="2020-10" db="EMBL/GenBank/DDBJ databases">
        <title>Complete genome sequence of Paludibaculum fermentans P105T, a facultatively anaerobic acidobacterium capable of dissimilatory Fe(III) reduction.</title>
        <authorList>
            <person name="Dedysh S.N."/>
            <person name="Beletsky A.V."/>
            <person name="Kulichevskaya I.S."/>
            <person name="Mardanov A.V."/>
            <person name="Ravin N.V."/>
        </authorList>
    </citation>
    <scope>NUCLEOTIDE SEQUENCE [LARGE SCALE GENOMIC DNA]</scope>
    <source>
        <strain evidence="2 3">P105</strain>
    </source>
</reference>
<sequence length="215" mass="23147">MKFLVLGMLAAVTWAGTDPKPQASDYPAHGRAARAQIGAEYLSRTISEGNESYYTGIYLVVEVGVYPDKGVMLPVSSGDFQLRINGKKVPLVAQTPGLVAMAIRNPEWDRGNRGTVADVGLGGGDIIIGRPPPIERFPGDPQARRGPRAPQAPEQKDKVPPDGGEAAMRLALPQVQAESGVSGLIYFAYKSKLNDIRRLELLYEGPAGRQVLVLR</sequence>
<gene>
    <name evidence="2" type="ORF">IRI77_01395</name>
</gene>
<feature type="region of interest" description="Disordered" evidence="1">
    <location>
        <begin position="130"/>
        <end position="164"/>
    </location>
</feature>
<organism evidence="2 3">
    <name type="scientific">Paludibaculum fermentans</name>
    <dbReference type="NCBI Taxonomy" id="1473598"/>
    <lineage>
        <taxon>Bacteria</taxon>
        <taxon>Pseudomonadati</taxon>
        <taxon>Acidobacteriota</taxon>
        <taxon>Terriglobia</taxon>
        <taxon>Bryobacterales</taxon>
        <taxon>Bryobacteraceae</taxon>
        <taxon>Paludibaculum</taxon>
    </lineage>
</organism>
<proteinExistence type="predicted"/>
<accession>A0A7S7SKS0</accession>
<evidence type="ECO:0000256" key="1">
    <source>
        <dbReference type="SAM" id="MobiDB-lite"/>
    </source>
</evidence>
<dbReference type="RefSeq" id="WP_194450306.1">
    <property type="nucleotide sequence ID" value="NZ_CP063849.1"/>
</dbReference>
<keyword evidence="3" id="KW-1185">Reference proteome</keyword>
<dbReference type="EMBL" id="CP063849">
    <property type="protein sequence ID" value="QOY88644.1"/>
    <property type="molecule type" value="Genomic_DNA"/>
</dbReference>